<gene>
    <name evidence="1" type="ORF">JYU34_019847</name>
</gene>
<name>A0ABQ7PWS4_PLUXY</name>
<keyword evidence="2" id="KW-1185">Reference proteome</keyword>
<dbReference type="Proteomes" id="UP000823941">
    <property type="component" value="Chromosome 27"/>
</dbReference>
<accession>A0ABQ7PWS4</accession>
<comment type="caution">
    <text evidence="1">The sequence shown here is derived from an EMBL/GenBank/DDBJ whole genome shotgun (WGS) entry which is preliminary data.</text>
</comment>
<proteinExistence type="predicted"/>
<protein>
    <submittedName>
        <fullName evidence="1">Uncharacterized protein</fullName>
    </submittedName>
</protein>
<reference evidence="1 2" key="1">
    <citation type="submission" date="2021-06" db="EMBL/GenBank/DDBJ databases">
        <title>A haploid diamondback moth (Plutella xylostella L.) genome assembly resolves 31 chromosomes and identifies a diamide resistance mutation.</title>
        <authorList>
            <person name="Ward C.M."/>
            <person name="Perry K.D."/>
            <person name="Baker G."/>
            <person name="Powis K."/>
            <person name="Heckel D.G."/>
            <person name="Baxter S.W."/>
        </authorList>
    </citation>
    <scope>NUCLEOTIDE SEQUENCE [LARGE SCALE GENOMIC DNA]</scope>
    <source>
        <strain evidence="1 2">LV</strain>
        <tissue evidence="1">Single pupa</tissue>
    </source>
</reference>
<organism evidence="1 2">
    <name type="scientific">Plutella xylostella</name>
    <name type="common">Diamondback moth</name>
    <name type="synonym">Plutella maculipennis</name>
    <dbReference type="NCBI Taxonomy" id="51655"/>
    <lineage>
        <taxon>Eukaryota</taxon>
        <taxon>Metazoa</taxon>
        <taxon>Ecdysozoa</taxon>
        <taxon>Arthropoda</taxon>
        <taxon>Hexapoda</taxon>
        <taxon>Insecta</taxon>
        <taxon>Pterygota</taxon>
        <taxon>Neoptera</taxon>
        <taxon>Endopterygota</taxon>
        <taxon>Lepidoptera</taxon>
        <taxon>Glossata</taxon>
        <taxon>Ditrysia</taxon>
        <taxon>Yponomeutoidea</taxon>
        <taxon>Plutellidae</taxon>
        <taxon>Plutella</taxon>
    </lineage>
</organism>
<dbReference type="EMBL" id="JAHIBW010000027">
    <property type="protein sequence ID" value="KAG7296944.1"/>
    <property type="molecule type" value="Genomic_DNA"/>
</dbReference>
<evidence type="ECO:0000313" key="1">
    <source>
        <dbReference type="EMBL" id="KAG7296944.1"/>
    </source>
</evidence>
<sequence length="240" mass="28847">MHMSSPHNTKYAKTYNIIGHSYECLHNEKNNCKCEKLEFVNNFKYLGLTIDRNMSWRTHIKIVCNKLRYLLTKFYHLKHVLDSKTMYSVYYALVESLIDYGLTSYGRTFKSYLDEIKNLQVRFLKLLVNNKTKERYRGDFNALFSHCKILPVHEKAQCLIAAQYYNDYKHKIITPDKNCRRIKKLFYESYKHTNYYGQRTSKYLAPKIYNKLPLEFFNCNNSQLFKTKVKKHLLNQMSMT</sequence>
<evidence type="ECO:0000313" key="2">
    <source>
        <dbReference type="Proteomes" id="UP000823941"/>
    </source>
</evidence>